<protein>
    <submittedName>
        <fullName evidence="1">Uncharacterized protein</fullName>
    </submittedName>
</protein>
<dbReference type="EMBL" id="CAADEW010000006">
    <property type="protein sequence ID" value="VFJ44240.1"/>
    <property type="molecule type" value="Genomic_DNA"/>
</dbReference>
<proteinExistence type="predicted"/>
<reference evidence="1" key="1">
    <citation type="submission" date="2019-02" db="EMBL/GenBank/DDBJ databases">
        <authorList>
            <person name="Gruber-Vodicka R. H."/>
            <person name="Seah K. B. B."/>
        </authorList>
    </citation>
    <scope>NUCLEOTIDE SEQUENCE</scope>
    <source>
        <strain evidence="1">BECK_BZ15</strain>
    </source>
</reference>
<dbReference type="AlphaFoldDB" id="A0A450RYW8"/>
<accession>A0A450RYW8</accession>
<name>A0A450RYW8_9GAMM</name>
<gene>
    <name evidence="1" type="ORF">BECKFW1821A_GA0114235_100625</name>
</gene>
<sequence>MALQPTRNYLIITDDIRIFPFWFRLRWVGDLSKFRNPELSGKETNPAIWKNQRPETRFRTVIHLGLPFLNALMNLVCGANFYAVNLITGNGFLYRIKGTDQCK</sequence>
<evidence type="ECO:0000313" key="1">
    <source>
        <dbReference type="EMBL" id="VFJ44240.1"/>
    </source>
</evidence>
<organism evidence="1">
    <name type="scientific">Candidatus Kentrum sp. FW</name>
    <dbReference type="NCBI Taxonomy" id="2126338"/>
    <lineage>
        <taxon>Bacteria</taxon>
        <taxon>Pseudomonadati</taxon>
        <taxon>Pseudomonadota</taxon>
        <taxon>Gammaproteobacteria</taxon>
        <taxon>Candidatus Kentrum</taxon>
    </lineage>
</organism>